<dbReference type="AlphaFoldDB" id="N6VT01"/>
<dbReference type="PIRSF" id="PIRSF037052">
    <property type="entry name" value="UCP037052"/>
    <property type="match status" value="1"/>
</dbReference>
<name>N6VT01_9EURY</name>
<dbReference type="EMBL" id="APMM01000018">
    <property type="protein sequence ID" value="ENN96326.1"/>
    <property type="molecule type" value="Genomic_DNA"/>
</dbReference>
<sequence>MKDARNLEKIWVVLSEMSAELVNKNIPVPEDVFDKLRLANSMISYYLLDPHVDAKLLIEIEKVLNNIQSKLFTLCDEELMNIYLNKLNKAIRGELEVSFPISKSNYNKEVLRKGNVERVRIKLQKDIAIERLGELGEWYGVIFEYSEEKDKILIEGEINRIKTLLKDFSVIWKSD</sequence>
<dbReference type="Proteomes" id="UP000053695">
    <property type="component" value="Unassembled WGS sequence"/>
</dbReference>
<keyword evidence="4" id="KW-1185">Reference proteome</keyword>
<dbReference type="InterPro" id="IPR056730">
    <property type="entry name" value="DUF2096_C"/>
</dbReference>
<dbReference type="STRING" id="1069083.GCA_000371805_00179"/>
<evidence type="ECO:0000313" key="3">
    <source>
        <dbReference type="EMBL" id="ENN96326.1"/>
    </source>
</evidence>
<protein>
    <submittedName>
        <fullName evidence="3">Uncharacterized protein</fullName>
    </submittedName>
</protein>
<evidence type="ECO:0000259" key="2">
    <source>
        <dbReference type="Pfam" id="PF23100"/>
    </source>
</evidence>
<feature type="domain" description="DUF2096" evidence="2">
    <location>
        <begin position="7"/>
        <end position="96"/>
    </location>
</feature>
<evidence type="ECO:0000313" key="4">
    <source>
        <dbReference type="Proteomes" id="UP000053695"/>
    </source>
</evidence>
<dbReference type="OrthoDB" id="59960at2157"/>
<dbReference type="Pfam" id="PF23100">
    <property type="entry name" value="DUF2096_N"/>
    <property type="match status" value="1"/>
</dbReference>
<feature type="domain" description="DUF2096" evidence="1">
    <location>
        <begin position="116"/>
        <end position="173"/>
    </location>
</feature>
<reference evidence="3 4" key="1">
    <citation type="journal article" date="2013" name="Genome Announc.">
        <title>Draft Genome Sequence of a Highly Flagellated, Fast-Swimming Archaeon, Methanocaldococcus villosus Strain KIN24-T80 (DSM 22612).</title>
        <authorList>
            <person name="Thennarasu S."/>
            <person name="Polireddy D."/>
            <person name="Antony A."/>
            <person name="Yada M.R."/>
            <person name="Algarawi S."/>
            <person name="Sivakumar N."/>
        </authorList>
    </citation>
    <scope>NUCLEOTIDE SEQUENCE [LARGE SCALE GENOMIC DNA]</scope>
    <source>
        <strain evidence="3 4">KIN24-T80</strain>
    </source>
</reference>
<dbReference type="PATRIC" id="fig|1069083.5.peg.621"/>
<dbReference type="Pfam" id="PF09869">
    <property type="entry name" value="KH_DUF2096_C"/>
    <property type="match status" value="1"/>
</dbReference>
<evidence type="ECO:0000259" key="1">
    <source>
        <dbReference type="Pfam" id="PF09869"/>
    </source>
</evidence>
<gene>
    <name evidence="3" type="ORF">J422_03164</name>
</gene>
<dbReference type="InterPro" id="IPR056731">
    <property type="entry name" value="DUF2096_N"/>
</dbReference>
<organism evidence="3 4">
    <name type="scientific">Methanocaldococcus villosus KIN24-T80</name>
    <dbReference type="NCBI Taxonomy" id="1069083"/>
    <lineage>
        <taxon>Archaea</taxon>
        <taxon>Methanobacteriati</taxon>
        <taxon>Methanobacteriota</taxon>
        <taxon>Methanomada group</taxon>
        <taxon>Methanococci</taxon>
        <taxon>Methanococcales</taxon>
        <taxon>Methanocaldococcaceae</taxon>
        <taxon>Methanocaldococcus</taxon>
    </lineage>
</organism>
<accession>N6VT01</accession>
<dbReference type="RefSeq" id="WP_004590794.1">
    <property type="nucleotide sequence ID" value="NZ_APMM01000018.1"/>
</dbReference>
<proteinExistence type="predicted"/>
<comment type="caution">
    <text evidence="3">The sequence shown here is derived from an EMBL/GenBank/DDBJ whole genome shotgun (WGS) entry which is preliminary data.</text>
</comment>
<dbReference type="InterPro" id="IPR017098">
    <property type="entry name" value="UCP037052"/>
</dbReference>